<protein>
    <submittedName>
        <fullName evidence="1">Uncharacterized protein</fullName>
    </submittedName>
</protein>
<dbReference type="EMBL" id="QZEI01000009">
    <property type="protein sequence ID" value="RLV61058.1"/>
    <property type="molecule type" value="Genomic_DNA"/>
</dbReference>
<keyword evidence="2" id="KW-1185">Reference proteome</keyword>
<sequence>MIYAKNAGEDKIGFIYRGLCHQFQADSTYIYVTNSIFTRLLFICENNRAEFERQLKSVSFFINILIFVE</sequence>
<comment type="caution">
    <text evidence="1">The sequence shown here is derived from an EMBL/GenBank/DDBJ whole genome shotgun (WGS) entry which is preliminary data.</text>
</comment>
<organism evidence="1 2">
    <name type="scientific">Parashewanella curva</name>
    <dbReference type="NCBI Taxonomy" id="2338552"/>
    <lineage>
        <taxon>Bacteria</taxon>
        <taxon>Pseudomonadati</taxon>
        <taxon>Pseudomonadota</taxon>
        <taxon>Gammaproteobacteria</taxon>
        <taxon>Alteromonadales</taxon>
        <taxon>Shewanellaceae</taxon>
        <taxon>Parashewanella</taxon>
    </lineage>
</organism>
<dbReference type="Proteomes" id="UP000281474">
    <property type="component" value="Unassembled WGS sequence"/>
</dbReference>
<name>A0A3L8Q2D7_9GAMM</name>
<gene>
    <name evidence="1" type="ORF">D5018_04245</name>
</gene>
<evidence type="ECO:0000313" key="1">
    <source>
        <dbReference type="EMBL" id="RLV61058.1"/>
    </source>
</evidence>
<dbReference type="AlphaFoldDB" id="A0A3L8Q2D7"/>
<evidence type="ECO:0000313" key="2">
    <source>
        <dbReference type="Proteomes" id="UP000281474"/>
    </source>
</evidence>
<proteinExistence type="predicted"/>
<accession>A0A3L8Q2D7</accession>
<reference evidence="1 2" key="1">
    <citation type="submission" date="2018-09" db="EMBL/GenBank/DDBJ databases">
        <title>Phylogeny of the Shewanellaceae, and recommendation for two new genera, Pseudoshewanella and Parashewanella.</title>
        <authorList>
            <person name="Wang G."/>
        </authorList>
    </citation>
    <scope>NUCLEOTIDE SEQUENCE [LARGE SCALE GENOMIC DNA]</scope>
    <source>
        <strain evidence="1 2">C51</strain>
    </source>
</reference>